<accession>A0A2S4JG72</accession>
<comment type="caution">
    <text evidence="1">The sequence shown here is derived from an EMBL/GenBank/DDBJ whole genome shotgun (WGS) entry which is preliminary data.</text>
</comment>
<organism evidence="1 2">
    <name type="scientific">Alkalispirochaeta sphaeroplastigenens</name>
    <dbReference type="NCBI Taxonomy" id="1187066"/>
    <lineage>
        <taxon>Bacteria</taxon>
        <taxon>Pseudomonadati</taxon>
        <taxon>Spirochaetota</taxon>
        <taxon>Spirochaetia</taxon>
        <taxon>Spirochaetales</taxon>
        <taxon>Spirochaetaceae</taxon>
        <taxon>Alkalispirochaeta</taxon>
    </lineage>
</organism>
<dbReference type="RefSeq" id="WP_103681157.1">
    <property type="nucleotide sequence ID" value="NZ_LPWH01000122.1"/>
</dbReference>
<proteinExistence type="predicted"/>
<dbReference type="AlphaFoldDB" id="A0A2S4JG72"/>
<sequence length="142" mass="15922">MIEVDFAYQEQSGILTILVKGIITHKTGLLLGEHVLQGVERFGSHRILVDLRRARNTSPLFENYRAVYRYKEQHSDIARIAGPLRIAFLTDPDDSSHDLLLAMLATVCTDTHARLHSKDEESARGWLLWQPGSSKIENAAAG</sequence>
<name>A0A2S4JG72_9SPIO</name>
<reference evidence="2" key="1">
    <citation type="submission" date="2015-12" db="EMBL/GenBank/DDBJ databases">
        <authorList>
            <person name="Lodha T.D."/>
            <person name="Chintalapati S."/>
            <person name="Chintalapati V.R."/>
            <person name="Sravanthi T."/>
        </authorList>
    </citation>
    <scope>NUCLEOTIDE SEQUENCE [LARGE SCALE GENOMIC DNA]</scope>
    <source>
        <strain evidence="2">JC133</strain>
    </source>
</reference>
<gene>
    <name evidence="1" type="ORF">AU468_13350</name>
</gene>
<protein>
    <recommendedName>
        <fullName evidence="3">STAS/SEC14 domain-containing protein</fullName>
    </recommendedName>
</protein>
<evidence type="ECO:0000313" key="1">
    <source>
        <dbReference type="EMBL" id="POQ98564.1"/>
    </source>
</evidence>
<keyword evidence="2" id="KW-1185">Reference proteome</keyword>
<dbReference type="EMBL" id="LPWH01000122">
    <property type="protein sequence ID" value="POQ98564.1"/>
    <property type="molecule type" value="Genomic_DNA"/>
</dbReference>
<evidence type="ECO:0000313" key="2">
    <source>
        <dbReference type="Proteomes" id="UP000237350"/>
    </source>
</evidence>
<dbReference type="Proteomes" id="UP000237350">
    <property type="component" value="Unassembled WGS sequence"/>
</dbReference>
<evidence type="ECO:0008006" key="3">
    <source>
        <dbReference type="Google" id="ProtNLM"/>
    </source>
</evidence>